<feature type="transmembrane region" description="Helical" evidence="8">
    <location>
        <begin position="47"/>
        <end position="67"/>
    </location>
</feature>
<evidence type="ECO:0000256" key="4">
    <source>
        <dbReference type="ARBA" id="ARBA00022475"/>
    </source>
</evidence>
<dbReference type="Pfam" id="PF07690">
    <property type="entry name" value="MFS_1"/>
    <property type="match status" value="1"/>
</dbReference>
<dbReference type="OrthoDB" id="9800416at2"/>
<dbReference type="Proteomes" id="UP000438760">
    <property type="component" value="Unassembled WGS sequence"/>
</dbReference>
<dbReference type="Gene3D" id="1.20.1720.10">
    <property type="entry name" value="Multidrug resistance protein D"/>
    <property type="match status" value="1"/>
</dbReference>
<dbReference type="CDD" id="cd17320">
    <property type="entry name" value="MFS_MdfA_MDR_like"/>
    <property type="match status" value="1"/>
</dbReference>
<evidence type="ECO:0000256" key="5">
    <source>
        <dbReference type="ARBA" id="ARBA00022692"/>
    </source>
</evidence>
<keyword evidence="7 8" id="KW-0472">Membrane</keyword>
<evidence type="ECO:0000256" key="7">
    <source>
        <dbReference type="ARBA" id="ARBA00023136"/>
    </source>
</evidence>
<keyword evidence="5 8" id="KW-0812">Transmembrane</keyword>
<dbReference type="SUPFAM" id="SSF103473">
    <property type="entry name" value="MFS general substrate transporter"/>
    <property type="match status" value="1"/>
</dbReference>
<comment type="caution">
    <text evidence="10">The sequence shown here is derived from an EMBL/GenBank/DDBJ whole genome shotgun (WGS) entry which is preliminary data.</text>
</comment>
<gene>
    <name evidence="10" type="ORF">GJV76_05810</name>
</gene>
<keyword evidence="6 8" id="KW-1133">Transmembrane helix</keyword>
<dbReference type="RefSeq" id="WP_155091701.1">
    <property type="nucleotide sequence ID" value="NZ_WMJX01000008.1"/>
</dbReference>
<dbReference type="EMBL" id="WMJX01000008">
    <property type="protein sequence ID" value="MTG97656.1"/>
    <property type="molecule type" value="Genomic_DNA"/>
</dbReference>
<sequence length="397" mass="43915">MKKLTKTQFVVVIILSLLSALEPFSIDLYLPGFLKISQTFNTDLKSVQLSISFFLGGFAIGQLFWGIISDKYGRKIPTIISLLVFILATVGCIYAQTIEQFWIARFFQAFAGCAGVVIARAVVNEFYDTDQSMHVFSLLAIIAGIAPIIGPVMGNFLINHFVWQSAFVTLFILGVVCLISVVLFLPETRIVSTTSSKTNMAQDFKEIVQNNTFVKYTLIGSLTYSILMIYLANAPYLIMEYGGLSSNMFSSIFAFNAIGLILGAWLANSVLSRWYTVEQIVKLTVYFGIVASVFFLIMCSYKSTIELMLIPLFFIVLTLGVLFPTTTKLALAPFTTNSGSASALLGTLQLTLTFIISALTNIIPLDLITLTGGSLLLCHLLYLFCYLFKDKKVGEYE</sequence>
<comment type="subcellular location">
    <subcellularLocation>
        <location evidence="1">Cell membrane</location>
        <topology evidence="1">Multi-pass membrane protein</topology>
    </subcellularLocation>
</comment>
<protein>
    <submittedName>
        <fullName evidence="10">Bcr/CflA family efflux MFS transporter</fullName>
    </submittedName>
</protein>
<proteinExistence type="inferred from homology"/>
<evidence type="ECO:0000256" key="3">
    <source>
        <dbReference type="ARBA" id="ARBA00022448"/>
    </source>
</evidence>
<dbReference type="NCBIfam" id="TIGR00710">
    <property type="entry name" value="efflux_Bcr_CflA"/>
    <property type="match status" value="1"/>
</dbReference>
<keyword evidence="3" id="KW-0813">Transport</keyword>
<organism evidence="10 11">
    <name type="scientific">Myroides albus</name>
    <dbReference type="NCBI Taxonomy" id="2562892"/>
    <lineage>
        <taxon>Bacteria</taxon>
        <taxon>Pseudomonadati</taxon>
        <taxon>Bacteroidota</taxon>
        <taxon>Flavobacteriia</taxon>
        <taxon>Flavobacteriales</taxon>
        <taxon>Flavobacteriaceae</taxon>
        <taxon>Myroides</taxon>
    </lineage>
</organism>
<dbReference type="InterPro" id="IPR004812">
    <property type="entry name" value="Efflux_drug-R_Bcr/CmlA"/>
</dbReference>
<keyword evidence="11" id="KW-1185">Reference proteome</keyword>
<dbReference type="InterPro" id="IPR036259">
    <property type="entry name" value="MFS_trans_sf"/>
</dbReference>
<feature type="transmembrane region" description="Helical" evidence="8">
    <location>
        <begin position="102"/>
        <end position="123"/>
    </location>
</feature>
<dbReference type="GO" id="GO:0042910">
    <property type="term" value="F:xenobiotic transmembrane transporter activity"/>
    <property type="evidence" value="ECO:0007669"/>
    <property type="project" value="InterPro"/>
</dbReference>
<accession>A0A6I3LJA0</accession>
<feature type="transmembrane region" description="Helical" evidence="8">
    <location>
        <begin position="164"/>
        <end position="185"/>
    </location>
</feature>
<reference evidence="10 11" key="1">
    <citation type="submission" date="2019-11" db="EMBL/GenBank/DDBJ databases">
        <title>Genome of Strain BIT-d1.</title>
        <authorList>
            <person name="Yang Y."/>
        </authorList>
    </citation>
    <scope>NUCLEOTIDE SEQUENCE [LARGE SCALE GENOMIC DNA]</scope>
    <source>
        <strain evidence="10 11">BIT-d1</strain>
    </source>
</reference>
<feature type="transmembrane region" description="Helical" evidence="8">
    <location>
        <begin position="283"/>
        <end position="303"/>
    </location>
</feature>
<dbReference type="PANTHER" id="PTHR23502">
    <property type="entry name" value="MAJOR FACILITATOR SUPERFAMILY"/>
    <property type="match status" value="1"/>
</dbReference>
<dbReference type="InterPro" id="IPR011701">
    <property type="entry name" value="MFS"/>
</dbReference>
<feature type="transmembrane region" description="Helical" evidence="8">
    <location>
        <begin position="343"/>
        <end position="363"/>
    </location>
</feature>
<dbReference type="GO" id="GO:0005886">
    <property type="term" value="C:plasma membrane"/>
    <property type="evidence" value="ECO:0007669"/>
    <property type="project" value="UniProtKB-SubCell"/>
</dbReference>
<evidence type="ECO:0000256" key="8">
    <source>
        <dbReference type="SAM" id="Phobius"/>
    </source>
</evidence>
<feature type="transmembrane region" description="Helical" evidence="8">
    <location>
        <begin position="369"/>
        <end position="388"/>
    </location>
</feature>
<feature type="transmembrane region" description="Helical" evidence="8">
    <location>
        <begin position="135"/>
        <end position="158"/>
    </location>
</feature>
<feature type="transmembrane region" description="Helical" evidence="8">
    <location>
        <begin position="252"/>
        <end position="271"/>
    </location>
</feature>
<dbReference type="AlphaFoldDB" id="A0A6I3LJA0"/>
<comment type="similarity">
    <text evidence="2">Belongs to the major facilitator superfamily. Bcr/CmlA family.</text>
</comment>
<feature type="domain" description="Major facilitator superfamily (MFS) profile" evidence="9">
    <location>
        <begin position="11"/>
        <end position="391"/>
    </location>
</feature>
<evidence type="ECO:0000256" key="2">
    <source>
        <dbReference type="ARBA" id="ARBA00006236"/>
    </source>
</evidence>
<evidence type="ECO:0000256" key="6">
    <source>
        <dbReference type="ARBA" id="ARBA00022989"/>
    </source>
</evidence>
<dbReference type="PANTHER" id="PTHR23502:SF132">
    <property type="entry name" value="POLYAMINE TRANSPORTER 2-RELATED"/>
    <property type="match status" value="1"/>
</dbReference>
<name>A0A6I3LJA0_9FLAO</name>
<feature type="transmembrane region" description="Helical" evidence="8">
    <location>
        <begin position="213"/>
        <end position="232"/>
    </location>
</feature>
<evidence type="ECO:0000256" key="1">
    <source>
        <dbReference type="ARBA" id="ARBA00004651"/>
    </source>
</evidence>
<dbReference type="InterPro" id="IPR020846">
    <property type="entry name" value="MFS_dom"/>
</dbReference>
<dbReference type="PROSITE" id="PS50850">
    <property type="entry name" value="MFS"/>
    <property type="match status" value="1"/>
</dbReference>
<keyword evidence="4" id="KW-1003">Cell membrane</keyword>
<feature type="transmembrane region" description="Helical" evidence="8">
    <location>
        <begin position="79"/>
        <end position="96"/>
    </location>
</feature>
<evidence type="ECO:0000313" key="10">
    <source>
        <dbReference type="EMBL" id="MTG97656.1"/>
    </source>
</evidence>
<evidence type="ECO:0000313" key="11">
    <source>
        <dbReference type="Proteomes" id="UP000438760"/>
    </source>
</evidence>
<dbReference type="GO" id="GO:1990961">
    <property type="term" value="P:xenobiotic detoxification by transmembrane export across the plasma membrane"/>
    <property type="evidence" value="ECO:0007669"/>
    <property type="project" value="InterPro"/>
</dbReference>
<evidence type="ECO:0000259" key="9">
    <source>
        <dbReference type="PROSITE" id="PS50850"/>
    </source>
</evidence>
<feature type="transmembrane region" description="Helical" evidence="8">
    <location>
        <begin position="309"/>
        <end position="331"/>
    </location>
</feature>